<evidence type="ECO:0000313" key="1">
    <source>
        <dbReference type="EMBL" id="GLI33087.1"/>
    </source>
</evidence>
<keyword evidence="2" id="KW-1185">Reference proteome</keyword>
<name>A0A9W6D2M1_9BACT</name>
<reference evidence="1" key="1">
    <citation type="submission" date="2022-12" db="EMBL/GenBank/DDBJ databases">
        <title>Reference genome sequencing for broad-spectrum identification of bacterial and archaeal isolates by mass spectrometry.</title>
        <authorList>
            <person name="Sekiguchi Y."/>
            <person name="Tourlousse D.M."/>
        </authorList>
    </citation>
    <scope>NUCLEOTIDE SEQUENCE</scope>
    <source>
        <strain evidence="1">ASRB1</strain>
    </source>
</reference>
<protein>
    <submittedName>
        <fullName evidence="1">Uncharacterized protein</fullName>
    </submittedName>
</protein>
<sequence>MADVALSLLNGKQRVAEDVFGWGRSMVELGMNELRTGLMCLHDLFKRQKPKSEEKEPRLLADIREIMEPHCQSGSPFANDAVVYEHDGKSGIYCFVGKRLVRGGIADHVDDFQHFGAPRLPVTHD</sequence>
<comment type="caution">
    <text evidence="1">The sequence shown here is derived from an EMBL/GenBank/DDBJ whole genome shotgun (WGS) entry which is preliminary data.</text>
</comment>
<dbReference type="EMBL" id="BSDR01000001">
    <property type="protein sequence ID" value="GLI33087.1"/>
    <property type="molecule type" value="Genomic_DNA"/>
</dbReference>
<gene>
    <name evidence="1" type="ORF">DAMNIGENAA_05200</name>
</gene>
<organism evidence="1 2">
    <name type="scientific">Desulforhabdus amnigena</name>
    <dbReference type="NCBI Taxonomy" id="40218"/>
    <lineage>
        <taxon>Bacteria</taxon>
        <taxon>Pseudomonadati</taxon>
        <taxon>Thermodesulfobacteriota</taxon>
        <taxon>Syntrophobacteria</taxon>
        <taxon>Syntrophobacterales</taxon>
        <taxon>Syntrophobacteraceae</taxon>
        <taxon>Desulforhabdus</taxon>
    </lineage>
</organism>
<dbReference type="AlphaFoldDB" id="A0A9W6D2M1"/>
<dbReference type="Proteomes" id="UP001144372">
    <property type="component" value="Unassembled WGS sequence"/>
</dbReference>
<evidence type="ECO:0000313" key="2">
    <source>
        <dbReference type="Proteomes" id="UP001144372"/>
    </source>
</evidence>
<proteinExistence type="predicted"/>
<accession>A0A9W6D2M1</accession>